<dbReference type="InterPro" id="IPR021858">
    <property type="entry name" value="Fun_TF"/>
</dbReference>
<dbReference type="Pfam" id="PF11951">
    <property type="entry name" value="Fungal_trans_2"/>
    <property type="match status" value="1"/>
</dbReference>
<evidence type="ECO:0000313" key="3">
    <source>
        <dbReference type="Proteomes" id="UP000664132"/>
    </source>
</evidence>
<dbReference type="InterPro" id="IPR053175">
    <property type="entry name" value="DHMBA_Reg_Transcription_Factor"/>
</dbReference>
<sequence>MFRDENEKVLTKARAPRQPSDAAKRTGSKSRKGSADESGSSSSRSSSVVARRPEMISAQIRSISPALSAPLQDEGIRFFFTHYVSSSPKLQNGEVDCTKSSPQWSLLSIDPSFNNAVSSVGFAGLSNVTKDPEHTIAARKKYAASLRDITLALQDTSKSDLDATFKSVMLLAAFEIVNGTSQSNGGSWAVHIDGAAAILKLMISRRPQGLPATRLQMMFVLSVCFKALSRGEQVPSSMHDWTRSVRRSMDPVDAHSTALADIMIRCVNFLSTIKNVSLVDSISIYLEAVDCDAELRDWNAQLPEGWRHKTIPTADTSEFIYEGHIHVYEDLWRARMYTNYRWMRIMLSQVLLEHQANLAMFATDETVQREDSLHTISELAHDICTSISSQLTRFEDVENVRRQVPPMSGVFLLLLPISIAGSAMGVPESMHQWCIRMLEYIGNKMGIYQALEMVGLVKMQRGKWIPGNDAFHVPLGGSVWKSDALITSLISI</sequence>
<feature type="region of interest" description="Disordered" evidence="1">
    <location>
        <begin position="1"/>
        <end position="51"/>
    </location>
</feature>
<feature type="compositionally biased region" description="Basic and acidic residues" evidence="1">
    <location>
        <begin position="1"/>
        <end position="10"/>
    </location>
</feature>
<protein>
    <submittedName>
        <fullName evidence="2">Uncharacterized protein</fullName>
    </submittedName>
</protein>
<dbReference type="Proteomes" id="UP000664132">
    <property type="component" value="Unassembled WGS sequence"/>
</dbReference>
<dbReference type="AlphaFoldDB" id="A0A8H7T6E8"/>
<dbReference type="OrthoDB" id="5280547at2759"/>
<evidence type="ECO:0000313" key="2">
    <source>
        <dbReference type="EMBL" id="KAG4415650.1"/>
    </source>
</evidence>
<gene>
    <name evidence="2" type="ORF">IFR04_011209</name>
</gene>
<accession>A0A8H7T6E8</accession>
<evidence type="ECO:0000256" key="1">
    <source>
        <dbReference type="SAM" id="MobiDB-lite"/>
    </source>
</evidence>
<comment type="caution">
    <text evidence="2">The sequence shown here is derived from an EMBL/GenBank/DDBJ whole genome shotgun (WGS) entry which is preliminary data.</text>
</comment>
<dbReference type="PANTHER" id="PTHR38791:SF5">
    <property type="entry name" value="TRANSCRIPTION FACTOR DBAG-RELATED"/>
    <property type="match status" value="1"/>
</dbReference>
<feature type="compositionally biased region" description="Low complexity" evidence="1">
    <location>
        <begin position="36"/>
        <end position="50"/>
    </location>
</feature>
<name>A0A8H7T6E8_9HELO</name>
<reference evidence="2" key="1">
    <citation type="submission" date="2021-02" db="EMBL/GenBank/DDBJ databases">
        <title>Genome sequence Cadophora malorum strain M34.</title>
        <authorList>
            <person name="Stefanovic E."/>
            <person name="Vu D."/>
            <person name="Scully C."/>
            <person name="Dijksterhuis J."/>
            <person name="Roader J."/>
            <person name="Houbraken J."/>
        </authorList>
    </citation>
    <scope>NUCLEOTIDE SEQUENCE</scope>
    <source>
        <strain evidence="2">M34</strain>
    </source>
</reference>
<proteinExistence type="predicted"/>
<dbReference type="EMBL" id="JAFJYH010000214">
    <property type="protein sequence ID" value="KAG4415650.1"/>
    <property type="molecule type" value="Genomic_DNA"/>
</dbReference>
<organism evidence="2 3">
    <name type="scientific">Cadophora malorum</name>
    <dbReference type="NCBI Taxonomy" id="108018"/>
    <lineage>
        <taxon>Eukaryota</taxon>
        <taxon>Fungi</taxon>
        <taxon>Dikarya</taxon>
        <taxon>Ascomycota</taxon>
        <taxon>Pezizomycotina</taxon>
        <taxon>Leotiomycetes</taxon>
        <taxon>Helotiales</taxon>
        <taxon>Ploettnerulaceae</taxon>
        <taxon>Cadophora</taxon>
    </lineage>
</organism>
<dbReference type="PANTHER" id="PTHR38791">
    <property type="entry name" value="ZN(II)2CYS6 TRANSCRIPTION FACTOR (EUROFUNG)-RELATED-RELATED"/>
    <property type="match status" value="1"/>
</dbReference>
<keyword evidence="3" id="KW-1185">Reference proteome</keyword>